<dbReference type="PANTHER" id="PTHR22911">
    <property type="entry name" value="ACYL-MALONYL CONDENSING ENZYME-RELATED"/>
    <property type="match status" value="1"/>
</dbReference>
<dbReference type="EMBL" id="CP003155">
    <property type="protein sequence ID" value="AEV28741.1"/>
    <property type="molecule type" value="Genomic_DNA"/>
</dbReference>
<sequence length="331" mass="36258">MLSYEGMPFFLENTVLLCVDMLLFAIMYSNLIIGQFLALLTAGCWAQNSVTYRYLGEKVGSDAVAHIRMWIALPAIFLLAYMTEGTFFPLGLSMQTYIVLLLSGAIGYFITDMLVFYAFVWLGARESMIILTLSPVATAIFSYFLFGETLLPVQIFGILLTISGVILMVVLEMRHQKVCFEENSKAKAKGFAFAILGSVLQSIALILAKYALDSTGPVSTNLVRNVGGILTFIIYSFLIKKNAKQQFKAFTNPKLFSLLFIAALIGPVLGMSLQMKAFTLAPVGIVTTISQISPIILLPIDKFIFHKKLTLASIIGTFVSIGGVALLFLAA</sequence>
<dbReference type="KEGG" id="sgp:SpiGrapes_0915"/>
<dbReference type="Pfam" id="PF00892">
    <property type="entry name" value="EamA"/>
    <property type="match status" value="2"/>
</dbReference>
<evidence type="ECO:0000256" key="1">
    <source>
        <dbReference type="SAM" id="Phobius"/>
    </source>
</evidence>
<dbReference type="eggNOG" id="COG0697">
    <property type="taxonomic scope" value="Bacteria"/>
</dbReference>
<feature type="transmembrane region" description="Helical" evidence="1">
    <location>
        <begin position="97"/>
        <end position="122"/>
    </location>
</feature>
<dbReference type="GO" id="GO:0016020">
    <property type="term" value="C:membrane"/>
    <property type="evidence" value="ECO:0007669"/>
    <property type="project" value="InterPro"/>
</dbReference>
<keyword evidence="4" id="KW-1185">Reference proteome</keyword>
<feature type="transmembrane region" description="Helical" evidence="1">
    <location>
        <begin position="129"/>
        <end position="146"/>
    </location>
</feature>
<feature type="transmembrane region" description="Helical" evidence="1">
    <location>
        <begin position="22"/>
        <end position="46"/>
    </location>
</feature>
<keyword evidence="1" id="KW-1133">Transmembrane helix</keyword>
<feature type="transmembrane region" description="Helical" evidence="1">
    <location>
        <begin position="279"/>
        <end position="297"/>
    </location>
</feature>
<evidence type="ECO:0000259" key="2">
    <source>
        <dbReference type="Pfam" id="PF00892"/>
    </source>
</evidence>
<dbReference type="SUPFAM" id="SSF103481">
    <property type="entry name" value="Multidrug resistance efflux transporter EmrE"/>
    <property type="match status" value="2"/>
</dbReference>
<evidence type="ECO:0000313" key="4">
    <source>
        <dbReference type="Proteomes" id="UP000005632"/>
    </source>
</evidence>
<feature type="transmembrane region" description="Helical" evidence="1">
    <location>
        <begin position="67"/>
        <end position="91"/>
    </location>
</feature>
<dbReference type="Proteomes" id="UP000005632">
    <property type="component" value="Chromosome"/>
</dbReference>
<gene>
    <name evidence="3" type="ordered locus">SpiGrapes_0915</name>
</gene>
<feature type="transmembrane region" description="Helical" evidence="1">
    <location>
        <begin position="152"/>
        <end position="171"/>
    </location>
</feature>
<dbReference type="AlphaFoldDB" id="G8QQW0"/>
<keyword evidence="1" id="KW-0812">Transmembrane</keyword>
<feature type="transmembrane region" description="Helical" evidence="1">
    <location>
        <begin position="222"/>
        <end position="239"/>
    </location>
</feature>
<feature type="transmembrane region" description="Helical" evidence="1">
    <location>
        <begin position="309"/>
        <end position="330"/>
    </location>
</feature>
<organism evidence="3 4">
    <name type="scientific">Sphaerochaeta pleomorpha (strain ATCC BAA-1885 / DSM 22778 / Grapes)</name>
    <dbReference type="NCBI Taxonomy" id="158190"/>
    <lineage>
        <taxon>Bacteria</taxon>
        <taxon>Pseudomonadati</taxon>
        <taxon>Spirochaetota</taxon>
        <taxon>Spirochaetia</taxon>
        <taxon>Spirochaetales</taxon>
        <taxon>Sphaerochaetaceae</taxon>
        <taxon>Sphaerochaeta</taxon>
    </lineage>
</organism>
<accession>G8QQW0</accession>
<protein>
    <submittedName>
        <fullName evidence="3">Putative permease, DMT superfamily</fullName>
    </submittedName>
</protein>
<keyword evidence="1" id="KW-0472">Membrane</keyword>
<dbReference type="PANTHER" id="PTHR22911:SF137">
    <property type="entry name" value="SOLUTE CARRIER FAMILY 35 MEMBER G2-RELATED"/>
    <property type="match status" value="1"/>
</dbReference>
<dbReference type="STRING" id="158190.SpiGrapes_0915"/>
<dbReference type="InterPro" id="IPR000620">
    <property type="entry name" value="EamA_dom"/>
</dbReference>
<proteinExistence type="predicted"/>
<evidence type="ECO:0000313" key="3">
    <source>
        <dbReference type="EMBL" id="AEV28741.1"/>
    </source>
</evidence>
<reference evidence="3 4" key="1">
    <citation type="submission" date="2011-11" db="EMBL/GenBank/DDBJ databases">
        <title>Complete sequence of Spirochaeta sp. grapes.</title>
        <authorList>
            <consortium name="US DOE Joint Genome Institute"/>
            <person name="Lucas S."/>
            <person name="Han J."/>
            <person name="Lapidus A."/>
            <person name="Cheng J.-F."/>
            <person name="Goodwin L."/>
            <person name="Pitluck S."/>
            <person name="Peters L."/>
            <person name="Ovchinnikova G."/>
            <person name="Munk A.C."/>
            <person name="Detter J.C."/>
            <person name="Han C."/>
            <person name="Tapia R."/>
            <person name="Land M."/>
            <person name="Hauser L."/>
            <person name="Kyrpides N."/>
            <person name="Ivanova N."/>
            <person name="Pagani I."/>
            <person name="Ritalahtilisa K."/>
            <person name="Loeffler F."/>
            <person name="Woyke T."/>
        </authorList>
    </citation>
    <scope>NUCLEOTIDE SEQUENCE [LARGE SCALE GENOMIC DNA]</scope>
    <source>
        <strain evidence="4">ATCC BAA-1885 / DSM 22778 / Grapes</strain>
    </source>
</reference>
<feature type="transmembrane region" description="Helical" evidence="1">
    <location>
        <begin position="255"/>
        <end position="273"/>
    </location>
</feature>
<feature type="domain" description="EamA" evidence="2">
    <location>
        <begin position="189"/>
        <end position="328"/>
    </location>
</feature>
<dbReference type="HOGENOM" id="CLU_058789_0_0_12"/>
<feature type="domain" description="EamA" evidence="2">
    <location>
        <begin position="33"/>
        <end position="169"/>
    </location>
</feature>
<dbReference type="InterPro" id="IPR037185">
    <property type="entry name" value="EmrE-like"/>
</dbReference>
<feature type="transmembrane region" description="Helical" evidence="1">
    <location>
        <begin position="191"/>
        <end position="210"/>
    </location>
</feature>
<name>G8QQW0_SPHPG</name>